<proteinExistence type="predicted"/>
<protein>
    <submittedName>
        <fullName evidence="3">Uncharacterized protein</fullName>
    </submittedName>
</protein>
<dbReference type="Proteomes" id="UP000308652">
    <property type="component" value="Unassembled WGS sequence"/>
</dbReference>
<feature type="coiled-coil region" evidence="1">
    <location>
        <begin position="297"/>
        <end position="335"/>
    </location>
</feature>
<evidence type="ECO:0000313" key="3">
    <source>
        <dbReference type="EMBL" id="TFK34882.1"/>
    </source>
</evidence>
<feature type="region of interest" description="Disordered" evidence="2">
    <location>
        <begin position="192"/>
        <end position="296"/>
    </location>
</feature>
<organism evidence="3 4">
    <name type="scientific">Crucibulum laeve</name>
    <dbReference type="NCBI Taxonomy" id="68775"/>
    <lineage>
        <taxon>Eukaryota</taxon>
        <taxon>Fungi</taxon>
        <taxon>Dikarya</taxon>
        <taxon>Basidiomycota</taxon>
        <taxon>Agaricomycotina</taxon>
        <taxon>Agaricomycetes</taxon>
        <taxon>Agaricomycetidae</taxon>
        <taxon>Agaricales</taxon>
        <taxon>Agaricineae</taxon>
        <taxon>Nidulariaceae</taxon>
        <taxon>Crucibulum</taxon>
    </lineage>
</organism>
<name>A0A5C3LQ83_9AGAR</name>
<keyword evidence="1" id="KW-0175">Coiled coil</keyword>
<feature type="compositionally biased region" description="Basic and acidic residues" evidence="2">
    <location>
        <begin position="254"/>
        <end position="267"/>
    </location>
</feature>
<dbReference type="OrthoDB" id="3007511at2759"/>
<dbReference type="EMBL" id="ML213627">
    <property type="protein sequence ID" value="TFK34882.1"/>
    <property type="molecule type" value="Genomic_DNA"/>
</dbReference>
<gene>
    <name evidence="3" type="ORF">BDQ12DRAFT_688997</name>
</gene>
<dbReference type="AlphaFoldDB" id="A0A5C3LQ83"/>
<reference evidence="3 4" key="1">
    <citation type="journal article" date="2019" name="Nat. Ecol. Evol.">
        <title>Megaphylogeny resolves global patterns of mushroom evolution.</title>
        <authorList>
            <person name="Varga T."/>
            <person name="Krizsan K."/>
            <person name="Foldi C."/>
            <person name="Dima B."/>
            <person name="Sanchez-Garcia M."/>
            <person name="Sanchez-Ramirez S."/>
            <person name="Szollosi G.J."/>
            <person name="Szarkandi J.G."/>
            <person name="Papp V."/>
            <person name="Albert L."/>
            <person name="Andreopoulos W."/>
            <person name="Angelini C."/>
            <person name="Antonin V."/>
            <person name="Barry K.W."/>
            <person name="Bougher N.L."/>
            <person name="Buchanan P."/>
            <person name="Buyck B."/>
            <person name="Bense V."/>
            <person name="Catcheside P."/>
            <person name="Chovatia M."/>
            <person name="Cooper J."/>
            <person name="Damon W."/>
            <person name="Desjardin D."/>
            <person name="Finy P."/>
            <person name="Geml J."/>
            <person name="Haridas S."/>
            <person name="Hughes K."/>
            <person name="Justo A."/>
            <person name="Karasinski D."/>
            <person name="Kautmanova I."/>
            <person name="Kiss B."/>
            <person name="Kocsube S."/>
            <person name="Kotiranta H."/>
            <person name="LaButti K.M."/>
            <person name="Lechner B.E."/>
            <person name="Liimatainen K."/>
            <person name="Lipzen A."/>
            <person name="Lukacs Z."/>
            <person name="Mihaltcheva S."/>
            <person name="Morgado L.N."/>
            <person name="Niskanen T."/>
            <person name="Noordeloos M.E."/>
            <person name="Ohm R.A."/>
            <person name="Ortiz-Santana B."/>
            <person name="Ovrebo C."/>
            <person name="Racz N."/>
            <person name="Riley R."/>
            <person name="Savchenko A."/>
            <person name="Shiryaev A."/>
            <person name="Soop K."/>
            <person name="Spirin V."/>
            <person name="Szebenyi C."/>
            <person name="Tomsovsky M."/>
            <person name="Tulloss R.E."/>
            <person name="Uehling J."/>
            <person name="Grigoriev I.V."/>
            <person name="Vagvolgyi C."/>
            <person name="Papp T."/>
            <person name="Martin F.M."/>
            <person name="Miettinen O."/>
            <person name="Hibbett D.S."/>
            <person name="Nagy L.G."/>
        </authorList>
    </citation>
    <scope>NUCLEOTIDE SEQUENCE [LARGE SCALE GENOMIC DNA]</scope>
    <source>
        <strain evidence="3 4">CBS 166.37</strain>
    </source>
</reference>
<sequence length="338" mass="37929">MATGLNINTLLSYKGMDAWLVDVKGPPLQHGPITVEGNQISATVRVKPNSKYNVSWRSCINSPPVSAWCEVYHSSTHAEVDCPRAASHFMDRSKLTTQHRSSRGRLELPFKRYGYMKVMEKPKVEGTVDLGSVRLEIRRAQGRISEVDIEDPSGEQHLCCVDIDIIDDQNENKPPYIIFNFNFEADAPSMPSQYNPIASKARDKVDTSASRQRPRKKDLKPSSSTSHSSSLSSFVNKPTPVKSESASSVSACRRGQEPSKRKMDENVKAPVSLPNKRCRHRKEGQQEDEDKELSPDVVGMMNRLEALKEEKRQLAAKLAAKIEEEQRKIDAMHSLAEL</sequence>
<evidence type="ECO:0000256" key="2">
    <source>
        <dbReference type="SAM" id="MobiDB-lite"/>
    </source>
</evidence>
<evidence type="ECO:0000313" key="4">
    <source>
        <dbReference type="Proteomes" id="UP000308652"/>
    </source>
</evidence>
<evidence type="ECO:0000256" key="1">
    <source>
        <dbReference type="SAM" id="Coils"/>
    </source>
</evidence>
<feature type="compositionally biased region" description="Low complexity" evidence="2">
    <location>
        <begin position="222"/>
        <end position="233"/>
    </location>
</feature>
<accession>A0A5C3LQ83</accession>
<keyword evidence="4" id="KW-1185">Reference proteome</keyword>